<gene>
    <name evidence="1" type="ORF">ROHU_017732</name>
</gene>
<dbReference type="Proteomes" id="UP000290572">
    <property type="component" value="Unassembled WGS sequence"/>
</dbReference>
<keyword evidence="2" id="KW-1185">Reference proteome</keyword>
<accession>A0A498NCJ3</accession>
<proteinExistence type="predicted"/>
<evidence type="ECO:0000313" key="2">
    <source>
        <dbReference type="Proteomes" id="UP000290572"/>
    </source>
</evidence>
<comment type="caution">
    <text evidence="1">The sequence shown here is derived from an EMBL/GenBank/DDBJ whole genome shotgun (WGS) entry which is preliminary data.</text>
</comment>
<dbReference type="AlphaFoldDB" id="A0A498NCJ3"/>
<sequence>MTGRRTHGDATFGLTITEQQSMSEYIQTIYCLQQELCLTITEQKNPMSEYTQIIYCLQHEDLPEKPLLDVGRTETTVNYYHSEIQKADLRKISLTPRS</sequence>
<dbReference type="EMBL" id="QBIY01011576">
    <property type="protein sequence ID" value="RXN30453.1"/>
    <property type="molecule type" value="Genomic_DNA"/>
</dbReference>
<evidence type="ECO:0000313" key="1">
    <source>
        <dbReference type="EMBL" id="RXN30453.1"/>
    </source>
</evidence>
<protein>
    <submittedName>
        <fullName evidence="1">SLAM family member 9-like isoform X1</fullName>
    </submittedName>
</protein>
<reference evidence="1 2" key="1">
    <citation type="submission" date="2018-03" db="EMBL/GenBank/DDBJ databases">
        <title>Draft genome sequence of Rohu Carp (Labeo rohita).</title>
        <authorList>
            <person name="Das P."/>
            <person name="Kushwaha B."/>
            <person name="Joshi C.G."/>
            <person name="Kumar D."/>
            <person name="Nagpure N.S."/>
            <person name="Sahoo L."/>
            <person name="Das S.P."/>
            <person name="Bit A."/>
            <person name="Patnaik S."/>
            <person name="Meher P.K."/>
            <person name="Jayasankar P."/>
            <person name="Koringa P.G."/>
            <person name="Patel N.V."/>
            <person name="Hinsu A.T."/>
            <person name="Kumar R."/>
            <person name="Pandey M."/>
            <person name="Agarwal S."/>
            <person name="Srivastava S."/>
            <person name="Singh M."/>
            <person name="Iquebal M.A."/>
            <person name="Jaiswal S."/>
            <person name="Angadi U.B."/>
            <person name="Kumar N."/>
            <person name="Raza M."/>
            <person name="Shah T.M."/>
            <person name="Rai A."/>
            <person name="Jena J.K."/>
        </authorList>
    </citation>
    <scope>NUCLEOTIDE SEQUENCE [LARGE SCALE GENOMIC DNA]</scope>
    <source>
        <strain evidence="1">DASCIFA01</strain>
        <tissue evidence="1">Testis</tissue>
    </source>
</reference>
<organism evidence="1 2">
    <name type="scientific">Labeo rohita</name>
    <name type="common">Indian major carp</name>
    <name type="synonym">Cyprinus rohita</name>
    <dbReference type="NCBI Taxonomy" id="84645"/>
    <lineage>
        <taxon>Eukaryota</taxon>
        <taxon>Metazoa</taxon>
        <taxon>Chordata</taxon>
        <taxon>Craniata</taxon>
        <taxon>Vertebrata</taxon>
        <taxon>Euteleostomi</taxon>
        <taxon>Actinopterygii</taxon>
        <taxon>Neopterygii</taxon>
        <taxon>Teleostei</taxon>
        <taxon>Ostariophysi</taxon>
        <taxon>Cypriniformes</taxon>
        <taxon>Cyprinidae</taxon>
        <taxon>Labeoninae</taxon>
        <taxon>Labeonini</taxon>
        <taxon>Labeo</taxon>
    </lineage>
</organism>
<name>A0A498NCJ3_LABRO</name>